<dbReference type="PROSITE" id="PS50850">
    <property type="entry name" value="MFS"/>
    <property type="match status" value="1"/>
</dbReference>
<keyword evidence="2" id="KW-0813">Transport</keyword>
<protein>
    <submittedName>
        <fullName evidence="8">MFS transporter</fullName>
    </submittedName>
</protein>
<dbReference type="InterPro" id="IPR036259">
    <property type="entry name" value="MFS_trans_sf"/>
</dbReference>
<dbReference type="Gene3D" id="1.20.1250.20">
    <property type="entry name" value="MFS general substrate transporter like domains"/>
    <property type="match status" value="2"/>
</dbReference>
<feature type="transmembrane region" description="Helical" evidence="6">
    <location>
        <begin position="433"/>
        <end position="454"/>
    </location>
</feature>
<feature type="transmembrane region" description="Helical" evidence="6">
    <location>
        <begin position="370"/>
        <end position="389"/>
    </location>
</feature>
<reference evidence="8 9" key="1">
    <citation type="journal article" date="2021" name="Nat. Commun.">
        <title>Genetic determinants of endophytism in the Arabidopsis root mycobiome.</title>
        <authorList>
            <person name="Mesny F."/>
            <person name="Miyauchi S."/>
            <person name="Thiergart T."/>
            <person name="Pickel B."/>
            <person name="Atanasova L."/>
            <person name="Karlsson M."/>
            <person name="Huettel B."/>
            <person name="Barry K.W."/>
            <person name="Haridas S."/>
            <person name="Chen C."/>
            <person name="Bauer D."/>
            <person name="Andreopoulos W."/>
            <person name="Pangilinan J."/>
            <person name="LaButti K."/>
            <person name="Riley R."/>
            <person name="Lipzen A."/>
            <person name="Clum A."/>
            <person name="Drula E."/>
            <person name="Henrissat B."/>
            <person name="Kohler A."/>
            <person name="Grigoriev I.V."/>
            <person name="Martin F.M."/>
            <person name="Hacquard S."/>
        </authorList>
    </citation>
    <scope>NUCLEOTIDE SEQUENCE [LARGE SCALE GENOMIC DNA]</scope>
    <source>
        <strain evidence="8 9">MPI-SDFR-AT-0080</strain>
    </source>
</reference>
<sequence length="474" mass="53046">MERIEHIETTDADLVKPKMEKVDEFGAHSKTDPKEIAVVKKIDFYMLPILWLMYFMNFLDRNAMINGKLNGLAKDLNLVGTQYNTCVSILFVGYLAGQIPSNMILNRVRPSWYMAGFSMAWSIVSLLTYLTHDYKTMLVCRFFLGITEAPFYPGALYMLSMFYTRKELATRMSIFYTGNMLASSFSGLIAAGIFSEMDGKHGLAGWQWLFIIQGAISIAVSILAAFLLPDSPLKTRWLTPTERQLAHNRIFIDTTDRQESGTSVWKGLREAATDWRTWLFCLMDNMHLSANGFKNFLPSVVKTLGFNTTITLVLTCPPYIVAGIVSILVSHSSGRFNERTWHTTVSKLIAIAGFAIAVGTLNIAARYVGIMLFVGATYGVNNIILSWTAATLGQTDEKKAVAIAMANTMGNLASVYTPYLWPDSDAPRFLPAMLASIGFSVGVIICAWIMRMALMRQNRKMREADPGCTNFYVY</sequence>
<keyword evidence="3 6" id="KW-0812">Transmembrane</keyword>
<dbReference type="Pfam" id="PF07690">
    <property type="entry name" value="MFS_1"/>
    <property type="match status" value="1"/>
</dbReference>
<dbReference type="Proteomes" id="UP000774617">
    <property type="component" value="Unassembled WGS sequence"/>
</dbReference>
<feature type="transmembrane region" description="Helical" evidence="6">
    <location>
        <begin position="206"/>
        <end position="228"/>
    </location>
</feature>
<evidence type="ECO:0000313" key="9">
    <source>
        <dbReference type="Proteomes" id="UP000774617"/>
    </source>
</evidence>
<comment type="caution">
    <text evidence="8">The sequence shown here is derived from an EMBL/GenBank/DDBJ whole genome shotgun (WGS) entry which is preliminary data.</text>
</comment>
<dbReference type="SUPFAM" id="SSF103473">
    <property type="entry name" value="MFS general substrate transporter"/>
    <property type="match status" value="1"/>
</dbReference>
<evidence type="ECO:0000256" key="3">
    <source>
        <dbReference type="ARBA" id="ARBA00022692"/>
    </source>
</evidence>
<feature type="transmembrane region" description="Helical" evidence="6">
    <location>
        <begin position="142"/>
        <end position="162"/>
    </location>
</feature>
<dbReference type="EMBL" id="JAGTJR010000046">
    <property type="protein sequence ID" value="KAH7030019.1"/>
    <property type="molecule type" value="Genomic_DNA"/>
</dbReference>
<comment type="subcellular location">
    <subcellularLocation>
        <location evidence="1">Membrane</location>
        <topology evidence="1">Multi-pass membrane protein</topology>
    </subcellularLocation>
</comment>
<evidence type="ECO:0000256" key="5">
    <source>
        <dbReference type="ARBA" id="ARBA00023136"/>
    </source>
</evidence>
<feature type="transmembrane region" description="Helical" evidence="6">
    <location>
        <begin position="79"/>
        <end position="99"/>
    </location>
</feature>
<evidence type="ECO:0000256" key="2">
    <source>
        <dbReference type="ARBA" id="ARBA00022448"/>
    </source>
</evidence>
<organism evidence="8 9">
    <name type="scientific">Macrophomina phaseolina</name>
    <dbReference type="NCBI Taxonomy" id="35725"/>
    <lineage>
        <taxon>Eukaryota</taxon>
        <taxon>Fungi</taxon>
        <taxon>Dikarya</taxon>
        <taxon>Ascomycota</taxon>
        <taxon>Pezizomycotina</taxon>
        <taxon>Dothideomycetes</taxon>
        <taxon>Dothideomycetes incertae sedis</taxon>
        <taxon>Botryosphaeriales</taxon>
        <taxon>Botryosphaeriaceae</taxon>
        <taxon>Macrophomina</taxon>
    </lineage>
</organism>
<evidence type="ECO:0000256" key="6">
    <source>
        <dbReference type="SAM" id="Phobius"/>
    </source>
</evidence>
<evidence type="ECO:0000256" key="1">
    <source>
        <dbReference type="ARBA" id="ARBA00004141"/>
    </source>
</evidence>
<dbReference type="InterPro" id="IPR011701">
    <property type="entry name" value="MFS"/>
</dbReference>
<keyword evidence="5 6" id="KW-0472">Membrane</keyword>
<evidence type="ECO:0000313" key="8">
    <source>
        <dbReference type="EMBL" id="KAH7030019.1"/>
    </source>
</evidence>
<gene>
    <name evidence="8" type="ORF">B0J12DRAFT_583714</name>
</gene>
<feature type="domain" description="Major facilitator superfamily (MFS) profile" evidence="7">
    <location>
        <begin position="46"/>
        <end position="474"/>
    </location>
</feature>
<accession>A0ABQ8FVJ6</accession>
<feature type="transmembrane region" description="Helical" evidence="6">
    <location>
        <begin position="345"/>
        <end position="364"/>
    </location>
</feature>
<name>A0ABQ8FVJ6_9PEZI</name>
<keyword evidence="9" id="KW-1185">Reference proteome</keyword>
<evidence type="ECO:0000259" key="7">
    <source>
        <dbReference type="PROSITE" id="PS50850"/>
    </source>
</evidence>
<feature type="transmembrane region" description="Helical" evidence="6">
    <location>
        <begin position="42"/>
        <end position="59"/>
    </location>
</feature>
<evidence type="ECO:0000256" key="4">
    <source>
        <dbReference type="ARBA" id="ARBA00022989"/>
    </source>
</evidence>
<dbReference type="PANTHER" id="PTHR43791:SF84">
    <property type="entry name" value="TRANSPORTER, PUTATIVE (AFU_ORTHOLOGUE AFUA_3G09170)-RELATED"/>
    <property type="match status" value="1"/>
</dbReference>
<feature type="transmembrane region" description="Helical" evidence="6">
    <location>
        <begin position="174"/>
        <end position="194"/>
    </location>
</feature>
<dbReference type="InterPro" id="IPR020846">
    <property type="entry name" value="MFS_dom"/>
</dbReference>
<keyword evidence="4 6" id="KW-1133">Transmembrane helix</keyword>
<proteinExistence type="predicted"/>
<dbReference type="PANTHER" id="PTHR43791">
    <property type="entry name" value="PERMEASE-RELATED"/>
    <property type="match status" value="1"/>
</dbReference>
<feature type="transmembrane region" description="Helical" evidence="6">
    <location>
        <begin position="111"/>
        <end position="130"/>
    </location>
</feature>